<feature type="region of interest" description="Disordered" evidence="1">
    <location>
        <begin position="1"/>
        <end position="21"/>
    </location>
</feature>
<dbReference type="EMBL" id="GBRH01233859">
    <property type="protein sequence ID" value="JAD64036.1"/>
    <property type="molecule type" value="Transcribed_RNA"/>
</dbReference>
<proteinExistence type="predicted"/>
<dbReference type="AlphaFoldDB" id="A0A0A9BKZ3"/>
<organism evidence="2">
    <name type="scientific">Arundo donax</name>
    <name type="common">Giant reed</name>
    <name type="synonym">Donax arundinaceus</name>
    <dbReference type="NCBI Taxonomy" id="35708"/>
    <lineage>
        <taxon>Eukaryota</taxon>
        <taxon>Viridiplantae</taxon>
        <taxon>Streptophyta</taxon>
        <taxon>Embryophyta</taxon>
        <taxon>Tracheophyta</taxon>
        <taxon>Spermatophyta</taxon>
        <taxon>Magnoliopsida</taxon>
        <taxon>Liliopsida</taxon>
        <taxon>Poales</taxon>
        <taxon>Poaceae</taxon>
        <taxon>PACMAD clade</taxon>
        <taxon>Arundinoideae</taxon>
        <taxon>Arundineae</taxon>
        <taxon>Arundo</taxon>
    </lineage>
</organism>
<evidence type="ECO:0000256" key="1">
    <source>
        <dbReference type="SAM" id="MobiDB-lite"/>
    </source>
</evidence>
<reference evidence="2" key="1">
    <citation type="submission" date="2014-09" db="EMBL/GenBank/DDBJ databases">
        <authorList>
            <person name="Magalhaes I.L.F."/>
            <person name="Oliveira U."/>
            <person name="Santos F.R."/>
            <person name="Vidigal T.H.D.A."/>
            <person name="Brescovit A.D."/>
            <person name="Santos A.J."/>
        </authorList>
    </citation>
    <scope>NUCLEOTIDE SEQUENCE</scope>
    <source>
        <tissue evidence="2">Shoot tissue taken approximately 20 cm above the soil surface</tissue>
    </source>
</reference>
<reference evidence="2" key="2">
    <citation type="journal article" date="2015" name="Data Brief">
        <title>Shoot transcriptome of the giant reed, Arundo donax.</title>
        <authorList>
            <person name="Barrero R.A."/>
            <person name="Guerrero F.D."/>
            <person name="Moolhuijzen P."/>
            <person name="Goolsby J.A."/>
            <person name="Tidwell J."/>
            <person name="Bellgard S.E."/>
            <person name="Bellgard M.I."/>
        </authorList>
    </citation>
    <scope>NUCLEOTIDE SEQUENCE</scope>
    <source>
        <tissue evidence="2">Shoot tissue taken approximately 20 cm above the soil surface</tissue>
    </source>
</reference>
<protein>
    <submittedName>
        <fullName evidence="2">Uncharacterized protein</fullName>
    </submittedName>
</protein>
<sequence>MNWANNQVGGFPSYSRDSASI</sequence>
<accession>A0A0A9BKZ3</accession>
<name>A0A0A9BKZ3_ARUDO</name>
<evidence type="ECO:0000313" key="2">
    <source>
        <dbReference type="EMBL" id="JAD64036.1"/>
    </source>
</evidence>